<dbReference type="GO" id="GO:0008137">
    <property type="term" value="F:NADH dehydrogenase (ubiquinone) activity"/>
    <property type="evidence" value="ECO:0007669"/>
    <property type="project" value="InterPro"/>
</dbReference>
<dbReference type="GO" id="GO:0042773">
    <property type="term" value="P:ATP synthesis coupled electron transport"/>
    <property type="evidence" value="ECO:0007669"/>
    <property type="project" value="InterPro"/>
</dbReference>
<keyword evidence="2" id="KW-0812">Transmembrane</keyword>
<dbReference type="EMBL" id="AUZY01012743">
    <property type="protein sequence ID" value="EQD27916.1"/>
    <property type="molecule type" value="Genomic_DNA"/>
</dbReference>
<feature type="region of interest" description="Disordered" evidence="1">
    <location>
        <begin position="1"/>
        <end position="22"/>
    </location>
</feature>
<gene>
    <name evidence="3" type="ORF">B1B_18984</name>
</gene>
<evidence type="ECO:0000256" key="2">
    <source>
        <dbReference type="SAM" id="Phobius"/>
    </source>
</evidence>
<reference evidence="3" key="2">
    <citation type="journal article" date="2014" name="ISME J.">
        <title>Microbial stratification in low pH oxic and suboxic macroscopic growths along an acid mine drainage.</title>
        <authorList>
            <person name="Mendez-Garcia C."/>
            <person name="Mesa V."/>
            <person name="Sprenger R.R."/>
            <person name="Richter M."/>
            <person name="Diez M.S."/>
            <person name="Solano J."/>
            <person name="Bargiela R."/>
            <person name="Golyshina O.V."/>
            <person name="Manteca A."/>
            <person name="Ramos J.L."/>
            <person name="Gallego J.R."/>
            <person name="Llorente I."/>
            <person name="Martins Dos Santos V.A."/>
            <person name="Jensen O.N."/>
            <person name="Pelaez A.I."/>
            <person name="Sanchez J."/>
            <person name="Ferrer M."/>
        </authorList>
    </citation>
    <scope>NUCLEOTIDE SEQUENCE</scope>
</reference>
<comment type="caution">
    <text evidence="3">The sequence shown here is derived from an EMBL/GenBank/DDBJ whole genome shotgun (WGS) entry which is preliminary data.</text>
</comment>
<keyword evidence="2" id="KW-1133">Transmembrane helix</keyword>
<feature type="compositionally biased region" description="Polar residues" evidence="1">
    <location>
        <begin position="13"/>
        <end position="22"/>
    </location>
</feature>
<dbReference type="InterPro" id="IPR003918">
    <property type="entry name" value="NADH_UbQ_OxRdtase"/>
</dbReference>
<evidence type="ECO:0000256" key="1">
    <source>
        <dbReference type="SAM" id="MobiDB-lite"/>
    </source>
</evidence>
<dbReference type="AlphaFoldDB" id="T0XYU0"/>
<dbReference type="GO" id="GO:0003954">
    <property type="term" value="F:NADH dehydrogenase activity"/>
    <property type="evidence" value="ECO:0007669"/>
    <property type="project" value="TreeGrafter"/>
</dbReference>
<dbReference type="GO" id="GO:0048039">
    <property type="term" value="F:ubiquinone binding"/>
    <property type="evidence" value="ECO:0007669"/>
    <property type="project" value="TreeGrafter"/>
</dbReference>
<keyword evidence="2" id="KW-0472">Membrane</keyword>
<feature type="transmembrane region" description="Helical" evidence="2">
    <location>
        <begin position="91"/>
        <end position="111"/>
    </location>
</feature>
<dbReference type="PANTHER" id="PTHR43507:SF1">
    <property type="entry name" value="NADH-UBIQUINONE OXIDOREDUCTASE CHAIN 4"/>
    <property type="match status" value="1"/>
</dbReference>
<accession>T0XYU0</accession>
<protein>
    <submittedName>
        <fullName evidence="3">Proton-translocating NADH-quinone oxidoreductase, chain M</fullName>
    </submittedName>
</protein>
<organism evidence="3">
    <name type="scientific">mine drainage metagenome</name>
    <dbReference type="NCBI Taxonomy" id="410659"/>
    <lineage>
        <taxon>unclassified sequences</taxon>
        <taxon>metagenomes</taxon>
        <taxon>ecological metagenomes</taxon>
    </lineage>
</organism>
<name>T0XYU0_9ZZZZ</name>
<feature type="non-terminal residue" evidence="3">
    <location>
        <position position="1"/>
    </location>
</feature>
<proteinExistence type="predicted"/>
<dbReference type="GO" id="GO:0015990">
    <property type="term" value="P:electron transport coupled proton transport"/>
    <property type="evidence" value="ECO:0007669"/>
    <property type="project" value="TreeGrafter"/>
</dbReference>
<dbReference type="PANTHER" id="PTHR43507">
    <property type="entry name" value="NADH-UBIQUINONE OXIDOREDUCTASE CHAIN 4"/>
    <property type="match status" value="1"/>
</dbReference>
<sequence>GSTALPLCPRPTRPSNEGNNAFNQAGPPPINFSYHLGVDGLSVWLIALAGLLFLIGAVVLSRKEERLRSFAVLMLLSEAGVIGVLTSLDLVLFYFFWEAALIPLYFLMIGWGTGDGRSRRSSSSSTPSPAACSCCWRSSGCTLSPVRRRGSTPLMCPL</sequence>
<feature type="transmembrane region" description="Helical" evidence="2">
    <location>
        <begin position="41"/>
        <end position="60"/>
    </location>
</feature>
<feature type="transmembrane region" description="Helical" evidence="2">
    <location>
        <begin position="67"/>
        <end position="85"/>
    </location>
</feature>
<reference evidence="3" key="1">
    <citation type="submission" date="2013-08" db="EMBL/GenBank/DDBJ databases">
        <authorList>
            <person name="Mendez C."/>
            <person name="Richter M."/>
            <person name="Ferrer M."/>
            <person name="Sanchez J."/>
        </authorList>
    </citation>
    <scope>NUCLEOTIDE SEQUENCE</scope>
</reference>
<evidence type="ECO:0000313" key="3">
    <source>
        <dbReference type="EMBL" id="EQD27916.1"/>
    </source>
</evidence>